<feature type="region of interest" description="Disordered" evidence="1">
    <location>
        <begin position="148"/>
        <end position="226"/>
    </location>
</feature>
<feature type="compositionally biased region" description="Polar residues" evidence="1">
    <location>
        <begin position="1"/>
        <end position="20"/>
    </location>
</feature>
<dbReference type="Proteomes" id="UP000516260">
    <property type="component" value="Chromosome 17"/>
</dbReference>
<organism evidence="2 3">
    <name type="scientific">Takifugu bimaculatus</name>
    <dbReference type="NCBI Taxonomy" id="433685"/>
    <lineage>
        <taxon>Eukaryota</taxon>
        <taxon>Metazoa</taxon>
        <taxon>Chordata</taxon>
        <taxon>Craniata</taxon>
        <taxon>Vertebrata</taxon>
        <taxon>Euteleostomi</taxon>
        <taxon>Actinopterygii</taxon>
        <taxon>Neopterygii</taxon>
        <taxon>Teleostei</taxon>
        <taxon>Neoteleostei</taxon>
        <taxon>Acanthomorphata</taxon>
        <taxon>Eupercaria</taxon>
        <taxon>Tetraodontiformes</taxon>
        <taxon>Tetradontoidea</taxon>
        <taxon>Tetraodontidae</taxon>
        <taxon>Takifugu</taxon>
    </lineage>
</organism>
<sequence>MCAGISSSQEQTLGRHSSGNIIGKPDCYNTTVMELKSDLWHTQTPSASSLRDQPTLFLRDRSTSVSQLVSRYQMTTENHSQENAEIKAEAIAKQMSSLVTTKPHVEALDRGNDNKDQSHSKTGLTRSKSMGSLQIKVVSFQSLKARFESKEDTQKKVTSKQSTSRSVEATQEKTAEAKQTNDPPLETEKHPPKSLKMKGDKWESPQIKTSLVRSKSTGSLRSSSGSIEALRARFESKVDVQNMARGVKNSPASIKPADIPQVTDREAEGKSLKEKPRSQTADVPQKEGKDAPSSQKVVTRPRGEMRKTIAGIDFEKMVAIKADENRQSFTGFRDSSFEPTKDKLSVSVKAISALLLSKGAPKEPANGLLQTAQDQSPRSGRTFTNIKVCLWLPNPLGTQLTH</sequence>
<feature type="compositionally biased region" description="Basic and acidic residues" evidence="1">
    <location>
        <begin position="263"/>
        <end position="277"/>
    </location>
</feature>
<feature type="compositionally biased region" description="Basic and acidic residues" evidence="1">
    <location>
        <begin position="186"/>
        <end position="203"/>
    </location>
</feature>
<gene>
    <name evidence="2" type="ORF">fugu_016275</name>
</gene>
<feature type="region of interest" description="Disordered" evidence="1">
    <location>
        <begin position="105"/>
        <end position="128"/>
    </location>
</feature>
<proteinExistence type="predicted"/>
<dbReference type="AlphaFoldDB" id="A0A4Z2BWQ3"/>
<feature type="compositionally biased region" description="Low complexity" evidence="1">
    <location>
        <begin position="213"/>
        <end position="226"/>
    </location>
</feature>
<accession>A0A4Z2BWQ3</accession>
<name>A0A4Z2BWQ3_9TELE</name>
<evidence type="ECO:0000256" key="1">
    <source>
        <dbReference type="SAM" id="MobiDB-lite"/>
    </source>
</evidence>
<feature type="region of interest" description="Disordered" evidence="1">
    <location>
        <begin position="1"/>
        <end position="25"/>
    </location>
</feature>
<comment type="caution">
    <text evidence="2">The sequence shown here is derived from an EMBL/GenBank/DDBJ whole genome shotgun (WGS) entry which is preliminary data.</text>
</comment>
<evidence type="ECO:0000313" key="3">
    <source>
        <dbReference type="Proteomes" id="UP000516260"/>
    </source>
</evidence>
<feature type="compositionally biased region" description="Basic and acidic residues" evidence="1">
    <location>
        <begin position="105"/>
        <end position="119"/>
    </location>
</feature>
<evidence type="ECO:0000313" key="2">
    <source>
        <dbReference type="EMBL" id="TNM96614.1"/>
    </source>
</evidence>
<dbReference type="EMBL" id="SWLE01000009">
    <property type="protein sequence ID" value="TNM96614.1"/>
    <property type="molecule type" value="Genomic_DNA"/>
</dbReference>
<feature type="compositionally biased region" description="Polar residues" evidence="1">
    <location>
        <begin position="159"/>
        <end position="169"/>
    </location>
</feature>
<keyword evidence="3" id="KW-1185">Reference proteome</keyword>
<reference evidence="2 3" key="1">
    <citation type="submission" date="2019-04" db="EMBL/GenBank/DDBJ databases">
        <title>The sequence and de novo assembly of Takifugu bimaculatus genome using PacBio and Hi-C technologies.</title>
        <authorList>
            <person name="Xu P."/>
            <person name="Liu B."/>
            <person name="Zhou Z."/>
        </authorList>
    </citation>
    <scope>NUCLEOTIDE SEQUENCE [LARGE SCALE GENOMIC DNA]</scope>
    <source>
        <strain evidence="2">TB-2018</strain>
        <tissue evidence="2">Muscle</tissue>
    </source>
</reference>
<protein>
    <submittedName>
        <fullName evidence="2">Uncharacterized protein</fullName>
    </submittedName>
</protein>
<feature type="region of interest" description="Disordered" evidence="1">
    <location>
        <begin position="245"/>
        <end position="304"/>
    </location>
</feature>